<comment type="similarity">
    <text evidence="1">Belongs to the CdaR family.</text>
</comment>
<evidence type="ECO:0000256" key="1">
    <source>
        <dbReference type="ARBA" id="ARBA00006754"/>
    </source>
</evidence>
<feature type="domain" description="PucR C-terminal helix-turn-helix" evidence="3">
    <location>
        <begin position="486"/>
        <end position="542"/>
    </location>
</feature>
<dbReference type="Pfam" id="PF07905">
    <property type="entry name" value="PucR"/>
    <property type="match status" value="1"/>
</dbReference>
<reference evidence="5 6" key="1">
    <citation type="submission" date="2019-03" db="EMBL/GenBank/DDBJ databases">
        <title>Genomic Encyclopedia of Type Strains, Phase IV (KMG-IV): sequencing the most valuable type-strain genomes for metagenomic binning, comparative biology and taxonomic classification.</title>
        <authorList>
            <person name="Goeker M."/>
        </authorList>
    </citation>
    <scope>NUCLEOTIDE SEQUENCE [LARGE SCALE GENOMIC DNA]</scope>
    <source>
        <strain evidence="5 6">DSM 29489</strain>
    </source>
</reference>
<feature type="domain" description="Purine catabolism PurC-like" evidence="2">
    <location>
        <begin position="8"/>
        <end position="130"/>
    </location>
</feature>
<comment type="caution">
    <text evidence="5">The sequence shown here is derived from an EMBL/GenBank/DDBJ whole genome shotgun (WGS) entry which is preliminary data.</text>
</comment>
<dbReference type="OrthoDB" id="143422at2"/>
<feature type="domain" description="CdaR GGDEF-like" evidence="4">
    <location>
        <begin position="296"/>
        <end position="425"/>
    </location>
</feature>
<dbReference type="Pfam" id="PF13556">
    <property type="entry name" value="HTH_30"/>
    <property type="match status" value="1"/>
</dbReference>
<evidence type="ECO:0000313" key="6">
    <source>
        <dbReference type="Proteomes" id="UP000295726"/>
    </source>
</evidence>
<evidence type="ECO:0000259" key="2">
    <source>
        <dbReference type="Pfam" id="PF07905"/>
    </source>
</evidence>
<dbReference type="Pfam" id="PF17853">
    <property type="entry name" value="GGDEF_2"/>
    <property type="match status" value="1"/>
</dbReference>
<protein>
    <submittedName>
        <fullName evidence="5">Purine catabolism regulator</fullName>
    </submittedName>
</protein>
<dbReference type="Gene3D" id="1.10.10.2840">
    <property type="entry name" value="PucR C-terminal helix-turn-helix domain"/>
    <property type="match status" value="1"/>
</dbReference>
<evidence type="ECO:0000313" key="5">
    <source>
        <dbReference type="EMBL" id="TCS82642.1"/>
    </source>
</evidence>
<name>A0A4R3KGS3_9FIRM</name>
<dbReference type="Proteomes" id="UP000295726">
    <property type="component" value="Unassembled WGS sequence"/>
</dbReference>
<dbReference type="PANTHER" id="PTHR33744:SF7">
    <property type="entry name" value="PUCR FAMILY TRANSCRIPTIONAL REGULATOR"/>
    <property type="match status" value="1"/>
</dbReference>
<dbReference type="AlphaFoldDB" id="A0A4R3KGS3"/>
<dbReference type="InterPro" id="IPR051448">
    <property type="entry name" value="CdaR-like_regulators"/>
</dbReference>
<proteinExistence type="inferred from homology"/>
<dbReference type="InterPro" id="IPR041522">
    <property type="entry name" value="CdaR_GGDEF"/>
</dbReference>
<dbReference type="EMBL" id="SLZZ01000001">
    <property type="protein sequence ID" value="TCS82642.1"/>
    <property type="molecule type" value="Genomic_DNA"/>
</dbReference>
<gene>
    <name evidence="5" type="ORF">EDD59_10143</name>
</gene>
<sequence>MGISVKYLLQVKELEGVSVLSENEGLDNEIKGVTIIEAPDIVKFINGGEVLLTGLYAFKDCSIAAFLEYLNELAGKEVSAIALKRGRNVDNADLKIKVLMEFSAEHKIPILDVPFDISFRNIMSLIMEHLFNEEVTRLKYFKTTHDNFEALVLQADSFDGAIKKIIDVLSKSIDNPVAVFDRHTACVAASDDAEKEFEIQNNARNFEPEIFSNYKYRRQKGKYVQYLIKVKLNFEEKLHLVITEKNQEFNVMDCIATESAINALQLEFAKQYAVLELEKKFQNDIMHNLLNGKIHSVEELRKNTSLLGVSFNGHFRVIVFGLEDSRKNSIDLQEQVKGTNILADAIVNSLKNVRVHNEIDRIVVIQEVREEQTQEEYRIEIRRAVVEIQSYIAKRKRNLKAKAGVGKVVEGIINLPESFKEANEASKFIDIAGDISEDGDSCVILFSDLGIFKLLAQLNEQEQLLEYIPEGLKKLLDYKRPQRDDLLITLKTYLDRNLNLSKTARDLYVHYKTASYRIEKIIKITGIDFDNANEVLAFRIGLVVYKMIEKHNKDYI</sequence>
<evidence type="ECO:0000259" key="4">
    <source>
        <dbReference type="Pfam" id="PF17853"/>
    </source>
</evidence>
<dbReference type="InterPro" id="IPR025736">
    <property type="entry name" value="PucR_C-HTH_dom"/>
</dbReference>
<organism evidence="5 6">
    <name type="scientific">Muricomes intestini</name>
    <dbReference type="NCBI Taxonomy" id="1796634"/>
    <lineage>
        <taxon>Bacteria</taxon>
        <taxon>Bacillati</taxon>
        <taxon>Bacillota</taxon>
        <taxon>Clostridia</taxon>
        <taxon>Lachnospirales</taxon>
        <taxon>Lachnospiraceae</taxon>
        <taxon>Muricomes</taxon>
    </lineage>
</organism>
<dbReference type="RefSeq" id="WP_132377804.1">
    <property type="nucleotide sequence ID" value="NZ_DAIQXH010000003.1"/>
</dbReference>
<accession>A0A4R3KGS3</accession>
<dbReference type="InterPro" id="IPR042070">
    <property type="entry name" value="PucR_C-HTH_sf"/>
</dbReference>
<evidence type="ECO:0000259" key="3">
    <source>
        <dbReference type="Pfam" id="PF13556"/>
    </source>
</evidence>
<dbReference type="PANTHER" id="PTHR33744">
    <property type="entry name" value="CARBOHYDRATE DIACID REGULATOR"/>
    <property type="match status" value="1"/>
</dbReference>
<dbReference type="InterPro" id="IPR012914">
    <property type="entry name" value="PucR_dom"/>
</dbReference>
<keyword evidence="6" id="KW-1185">Reference proteome</keyword>